<evidence type="ECO:0000256" key="3">
    <source>
        <dbReference type="ARBA" id="ARBA00023136"/>
    </source>
</evidence>
<keyword evidence="4" id="KW-0732">Signal</keyword>
<name>G7UW27_PSEUP</name>
<gene>
    <name evidence="5" type="ordered locus">DSC_15205</name>
</gene>
<reference evidence="5 6" key="1">
    <citation type="journal article" date="2012" name="J. Bacteriol.">
        <title>Complete Genome Sequence of the BTEX-Degrading Bacterium Pseudoxanthomonas spadix BD-a59.</title>
        <authorList>
            <person name="Lee S.H."/>
            <person name="Jin H.M."/>
            <person name="Lee H.J."/>
            <person name="Kim J.M."/>
            <person name="Jeon C.O."/>
        </authorList>
    </citation>
    <scope>NUCLEOTIDE SEQUENCE [LARGE SCALE GENOMIC DNA]</scope>
    <source>
        <strain evidence="5 6">BD-a59</strain>
    </source>
</reference>
<evidence type="ECO:0000313" key="5">
    <source>
        <dbReference type="EMBL" id="AER57685.1"/>
    </source>
</evidence>
<dbReference type="HOGENOM" id="CLU_2438584_0_0_6"/>
<dbReference type="InterPro" id="IPR036458">
    <property type="entry name" value="Na:dicarbo_symporter_sf"/>
</dbReference>
<keyword evidence="6" id="KW-1185">Reference proteome</keyword>
<dbReference type="Proteomes" id="UP000005870">
    <property type="component" value="Chromosome"/>
</dbReference>
<keyword evidence="1" id="KW-0812">Transmembrane</keyword>
<sequence length="90" mass="9917">MVCFLFFSTLALIVDMVVAHVVQPAAGMNVKVADLDRSKVDEHVTATHQMTVTGLLMDIIPKTLVSPSATSRPSCCWCWAPPPPRRHCLR</sequence>
<dbReference type="eggNOG" id="COG1301">
    <property type="taxonomic scope" value="Bacteria"/>
</dbReference>
<proteinExistence type="predicted"/>
<evidence type="ECO:0000256" key="2">
    <source>
        <dbReference type="ARBA" id="ARBA00022989"/>
    </source>
</evidence>
<protein>
    <submittedName>
        <fullName evidence="5">C4-dicarboxylate transporter DctA</fullName>
    </submittedName>
</protein>
<dbReference type="STRING" id="1045855.DSC_15205"/>
<keyword evidence="3" id="KW-0472">Membrane</keyword>
<dbReference type="GO" id="GO:0015293">
    <property type="term" value="F:symporter activity"/>
    <property type="evidence" value="ECO:0007669"/>
    <property type="project" value="InterPro"/>
</dbReference>
<dbReference type="SUPFAM" id="SSF118215">
    <property type="entry name" value="Proton glutamate symport protein"/>
    <property type="match status" value="1"/>
</dbReference>
<dbReference type="EMBL" id="CP003093">
    <property type="protein sequence ID" value="AER57685.1"/>
    <property type="molecule type" value="Genomic_DNA"/>
</dbReference>
<dbReference type="AlphaFoldDB" id="G7UW27"/>
<dbReference type="GO" id="GO:0016020">
    <property type="term" value="C:membrane"/>
    <property type="evidence" value="ECO:0007669"/>
    <property type="project" value="InterPro"/>
</dbReference>
<evidence type="ECO:0000256" key="4">
    <source>
        <dbReference type="SAM" id="SignalP"/>
    </source>
</evidence>
<feature type="chain" id="PRO_5003504460" evidence="4">
    <location>
        <begin position="20"/>
        <end position="90"/>
    </location>
</feature>
<dbReference type="KEGG" id="psd:DSC_15205"/>
<evidence type="ECO:0000256" key="1">
    <source>
        <dbReference type="ARBA" id="ARBA00022692"/>
    </source>
</evidence>
<evidence type="ECO:0000313" key="6">
    <source>
        <dbReference type="Proteomes" id="UP000005870"/>
    </source>
</evidence>
<keyword evidence="2" id="KW-1133">Transmembrane helix</keyword>
<accession>G7UW27</accession>
<feature type="signal peptide" evidence="4">
    <location>
        <begin position="1"/>
        <end position="19"/>
    </location>
</feature>
<organism evidence="5 6">
    <name type="scientific">Pseudoxanthomonas spadix (strain BD-a59)</name>
    <dbReference type="NCBI Taxonomy" id="1045855"/>
    <lineage>
        <taxon>Bacteria</taxon>
        <taxon>Pseudomonadati</taxon>
        <taxon>Pseudomonadota</taxon>
        <taxon>Gammaproteobacteria</taxon>
        <taxon>Lysobacterales</taxon>
        <taxon>Lysobacteraceae</taxon>
        <taxon>Pseudoxanthomonas</taxon>
    </lineage>
</organism>